<dbReference type="AlphaFoldDB" id="A0A1I0THM4"/>
<dbReference type="GeneID" id="85485932"/>
<evidence type="ECO:0000313" key="3">
    <source>
        <dbReference type="EMBL" id="SFA51260.1"/>
    </source>
</evidence>
<name>A0A1I0THM4_9NOCA</name>
<dbReference type="InterPro" id="IPR005500">
    <property type="entry name" value="DUF309"/>
</dbReference>
<evidence type="ECO:0000313" key="4">
    <source>
        <dbReference type="Proteomes" id="UP000182054"/>
    </source>
</evidence>
<dbReference type="SUPFAM" id="SSF140663">
    <property type="entry name" value="TTHA0068-like"/>
    <property type="match status" value="1"/>
</dbReference>
<sequence length="171" mass="18239">MDGDDPSDVDTGNRTPTARDRLADGRPQNARPRDVLGRPLPPGSVGVPRVPDDLQLPPHESLPLAQRYLDDGMPFHAHDVLEGTWKATTGDDRELWQGLAQLAVGLTHLLRGNAAGAVTLITRGRDRLTPYRAAPPHGVDVVGLVGWADTVIAALDHGSSEVPAPPRLTSP</sequence>
<keyword evidence="5" id="KW-1185">Reference proteome</keyword>
<organism evidence="3 4">
    <name type="scientific">Rhodococcoides kroppenstedtii</name>
    <dbReference type="NCBI Taxonomy" id="293050"/>
    <lineage>
        <taxon>Bacteria</taxon>
        <taxon>Bacillati</taxon>
        <taxon>Actinomycetota</taxon>
        <taxon>Actinomycetes</taxon>
        <taxon>Mycobacteriales</taxon>
        <taxon>Nocardiaceae</taxon>
        <taxon>Rhodococcoides</taxon>
    </lineage>
</organism>
<reference evidence="2 5" key="2">
    <citation type="submission" date="2020-06" db="EMBL/GenBank/DDBJ databases">
        <title>Taxonomy, biology and ecology of Rhodococcus bacteria occurring in California pistachio and other woody hosts as revealed by genome sequence analyses.</title>
        <authorList>
            <person name="Gai Y."/>
            <person name="Riely B."/>
        </authorList>
    </citation>
    <scope>NUCLEOTIDE SEQUENCE [LARGE SCALE GENOMIC DNA]</scope>
    <source>
        <strain evidence="2 5">BP-284</strain>
    </source>
</reference>
<dbReference type="OrthoDB" id="160968at2"/>
<reference evidence="3 4" key="1">
    <citation type="submission" date="2016-10" db="EMBL/GenBank/DDBJ databases">
        <authorList>
            <person name="de Groot N.N."/>
        </authorList>
    </citation>
    <scope>NUCLEOTIDE SEQUENCE [LARGE SCALE GENOMIC DNA]</scope>
    <source>
        <strain evidence="3 4">DSM 44908</strain>
    </source>
</reference>
<evidence type="ECO:0000313" key="2">
    <source>
        <dbReference type="EMBL" id="MBY6322463.1"/>
    </source>
</evidence>
<dbReference type="Pfam" id="PF03745">
    <property type="entry name" value="DUF309"/>
    <property type="match status" value="1"/>
</dbReference>
<dbReference type="InterPro" id="IPR023203">
    <property type="entry name" value="TTHA0068_sf"/>
</dbReference>
<dbReference type="EMBL" id="FOJN01000006">
    <property type="protein sequence ID" value="SFA51260.1"/>
    <property type="molecule type" value="Genomic_DNA"/>
</dbReference>
<dbReference type="Proteomes" id="UP000182054">
    <property type="component" value="Unassembled WGS sequence"/>
</dbReference>
<dbReference type="RefSeq" id="WP_068104616.1">
    <property type="nucleotide sequence ID" value="NZ_FOJN01000006.1"/>
</dbReference>
<dbReference type="Gene3D" id="1.10.3450.10">
    <property type="entry name" value="TTHA0068-like"/>
    <property type="match status" value="1"/>
</dbReference>
<protein>
    <submittedName>
        <fullName evidence="2">DUF309 domain-containing protein</fullName>
    </submittedName>
</protein>
<dbReference type="Proteomes" id="UP001520140">
    <property type="component" value="Unassembled WGS sequence"/>
</dbReference>
<evidence type="ECO:0000256" key="1">
    <source>
        <dbReference type="SAM" id="MobiDB-lite"/>
    </source>
</evidence>
<proteinExistence type="predicted"/>
<gene>
    <name evidence="2" type="ORF">HQ605_16685</name>
    <name evidence="3" type="ORF">SAMN05444374_106214</name>
</gene>
<dbReference type="PANTHER" id="PTHR34796">
    <property type="entry name" value="EXPRESSED PROTEIN"/>
    <property type="match status" value="1"/>
</dbReference>
<accession>A0A1I0THM4</accession>
<evidence type="ECO:0000313" key="5">
    <source>
        <dbReference type="Proteomes" id="UP001520140"/>
    </source>
</evidence>
<dbReference type="EMBL" id="JABUKG010000020">
    <property type="protein sequence ID" value="MBY6322463.1"/>
    <property type="molecule type" value="Genomic_DNA"/>
</dbReference>
<dbReference type="PANTHER" id="PTHR34796:SF1">
    <property type="entry name" value="EXPRESSED PROTEIN"/>
    <property type="match status" value="1"/>
</dbReference>
<feature type="region of interest" description="Disordered" evidence="1">
    <location>
        <begin position="1"/>
        <end position="59"/>
    </location>
</feature>